<dbReference type="InterPro" id="IPR036890">
    <property type="entry name" value="HATPase_C_sf"/>
</dbReference>
<feature type="domain" description="Histidine kinase" evidence="7">
    <location>
        <begin position="168"/>
        <end position="384"/>
    </location>
</feature>
<dbReference type="OrthoDB" id="1931120at2"/>
<dbReference type="GO" id="GO:0005886">
    <property type="term" value="C:plasma membrane"/>
    <property type="evidence" value="ECO:0007669"/>
    <property type="project" value="TreeGrafter"/>
</dbReference>
<dbReference type="InterPro" id="IPR003661">
    <property type="entry name" value="HisK_dim/P_dom"/>
</dbReference>
<dbReference type="InterPro" id="IPR003594">
    <property type="entry name" value="HATPase_dom"/>
</dbReference>
<feature type="transmembrane region" description="Helical" evidence="6">
    <location>
        <begin position="6"/>
        <end position="29"/>
    </location>
</feature>
<dbReference type="Pfam" id="PF00512">
    <property type="entry name" value="HisKA"/>
    <property type="match status" value="1"/>
</dbReference>
<evidence type="ECO:0000256" key="3">
    <source>
        <dbReference type="ARBA" id="ARBA00022553"/>
    </source>
</evidence>
<dbReference type="Pfam" id="PF02518">
    <property type="entry name" value="HATPase_c"/>
    <property type="match status" value="1"/>
</dbReference>
<evidence type="ECO:0000256" key="4">
    <source>
        <dbReference type="ARBA" id="ARBA00022679"/>
    </source>
</evidence>
<dbReference type="PROSITE" id="PS50109">
    <property type="entry name" value="HIS_KIN"/>
    <property type="match status" value="1"/>
</dbReference>
<protein>
    <recommendedName>
        <fullName evidence="2">histidine kinase</fullName>
        <ecNumber evidence="2">2.7.13.3</ecNumber>
    </recommendedName>
</protein>
<dbReference type="PRINTS" id="PR00344">
    <property type="entry name" value="BCTRLSENSOR"/>
</dbReference>
<evidence type="ECO:0000256" key="6">
    <source>
        <dbReference type="SAM" id="Phobius"/>
    </source>
</evidence>
<keyword evidence="5 8" id="KW-0418">Kinase</keyword>
<dbReference type="SMART" id="SM00388">
    <property type="entry name" value="HisKA"/>
    <property type="match status" value="1"/>
</dbReference>
<dbReference type="PANTHER" id="PTHR43047:SF72">
    <property type="entry name" value="OSMOSENSING HISTIDINE PROTEIN KINASE SLN1"/>
    <property type="match status" value="1"/>
</dbReference>
<dbReference type="Proteomes" id="UP000007383">
    <property type="component" value="Chromosome"/>
</dbReference>
<keyword evidence="6" id="KW-0812">Transmembrane</keyword>
<evidence type="ECO:0000313" key="8">
    <source>
        <dbReference type="EMBL" id="AFG38416.1"/>
    </source>
</evidence>
<reference evidence="9" key="1">
    <citation type="journal article" date="2013" name="Stand. Genomic Sci.">
        <title>Complete genome sequence of the halophilic bacterium Spirochaeta africana type strain (Z-7692(T)) from the alkaline Lake Magadi in the East African Rift.</title>
        <authorList>
            <person name="Liolos K."/>
            <person name="Abt B."/>
            <person name="Scheuner C."/>
            <person name="Teshima H."/>
            <person name="Held B."/>
            <person name="Lapidus A."/>
            <person name="Nolan M."/>
            <person name="Lucas S."/>
            <person name="Deshpande S."/>
            <person name="Cheng J.F."/>
            <person name="Tapia R."/>
            <person name="Goodwin L.A."/>
            <person name="Pitluck S."/>
            <person name="Pagani I."/>
            <person name="Ivanova N."/>
            <person name="Mavromatis K."/>
            <person name="Mikhailova N."/>
            <person name="Huntemann M."/>
            <person name="Pati A."/>
            <person name="Chen A."/>
            <person name="Palaniappan K."/>
            <person name="Land M."/>
            <person name="Rohde M."/>
            <person name="Tindall B.J."/>
            <person name="Detter J.C."/>
            <person name="Goker M."/>
            <person name="Bristow J."/>
            <person name="Eisen J.A."/>
            <person name="Markowitz V."/>
            <person name="Hugenholtz P."/>
            <person name="Woyke T."/>
            <person name="Klenk H.P."/>
            <person name="Kyrpides N.C."/>
        </authorList>
    </citation>
    <scope>NUCLEOTIDE SEQUENCE</scope>
    <source>
        <strain evidence="9">ATCC 700263 / DSM 8902 / Z-7692</strain>
    </source>
</reference>
<dbReference type="CDD" id="cd00082">
    <property type="entry name" value="HisKA"/>
    <property type="match status" value="1"/>
</dbReference>
<gene>
    <name evidence="8" type="ordered locus">Spiaf_2385</name>
</gene>
<dbReference type="Gene3D" id="3.30.565.10">
    <property type="entry name" value="Histidine kinase-like ATPase, C-terminal domain"/>
    <property type="match status" value="1"/>
</dbReference>
<keyword evidence="4" id="KW-0808">Transferase</keyword>
<dbReference type="SUPFAM" id="SSF55874">
    <property type="entry name" value="ATPase domain of HSP90 chaperone/DNA topoisomerase II/histidine kinase"/>
    <property type="match status" value="1"/>
</dbReference>
<comment type="catalytic activity">
    <reaction evidence="1">
        <text>ATP + protein L-histidine = ADP + protein N-phospho-L-histidine.</text>
        <dbReference type="EC" id="2.7.13.3"/>
    </reaction>
</comment>
<dbReference type="CDD" id="cd16922">
    <property type="entry name" value="HATPase_EvgS-ArcB-TorS-like"/>
    <property type="match status" value="1"/>
</dbReference>
<evidence type="ECO:0000256" key="1">
    <source>
        <dbReference type="ARBA" id="ARBA00000085"/>
    </source>
</evidence>
<dbReference type="AlphaFoldDB" id="H9ULM3"/>
<dbReference type="InterPro" id="IPR036097">
    <property type="entry name" value="HisK_dim/P_sf"/>
</dbReference>
<dbReference type="eggNOG" id="COG2205">
    <property type="taxonomic scope" value="Bacteria"/>
</dbReference>
<name>H9ULM3_SPIAZ</name>
<sequence>MSEPVVSLWILAGGLSGVVVGGAAVLLWFRWRLFSQRQLDLLPDGLMVLDSRERIRVYNRAALQLLRQDAGVCGRTIDTAWAYPPFPRQVLTEERSEIRLEAARHGIFEVRCVRYGRGRVLLFRDCTARHQLARQNRSDDPDESISELRRAMQYTEAADKAKGAFIAHLSHEIRSPLTGVIGFSQLIAENTTEPKLRHYANLIEETSRHLSEVLGGILDLSKIESGGLAFSNQPTDPTRIVMDVTALFQWQLSRNGVLCTIRTDPPEIPTVMLDPLRLRQIILNVFGNAVTFTREGSIRVEIAWQSGEQGGRLEIAVVDTGVGISKDQLERIFVPFFSAGHEKGGTGIGLSIARRLAREMGGDILVESSPGDGSCFRVVFPAVPVANGDAVTHPGTVRRDAASAARSAFAADGESGWTAGDSAREGYPDTDPALELEQVGYPLSVTSSDDWRRQLTESGRQLYARGFPSELLRWAQRGEVEAMRRGDDQAAGLLRGVAQAAEAWDVILLAEAWKELEQI</sequence>
<keyword evidence="3" id="KW-0597">Phosphoprotein</keyword>
<evidence type="ECO:0000259" key="7">
    <source>
        <dbReference type="PROSITE" id="PS50109"/>
    </source>
</evidence>
<evidence type="ECO:0000256" key="2">
    <source>
        <dbReference type="ARBA" id="ARBA00012438"/>
    </source>
</evidence>
<dbReference type="HOGENOM" id="CLU_524695_0_0_12"/>
<dbReference type="InterPro" id="IPR035965">
    <property type="entry name" value="PAS-like_dom_sf"/>
</dbReference>
<dbReference type="InterPro" id="IPR005467">
    <property type="entry name" value="His_kinase_dom"/>
</dbReference>
<dbReference type="EMBL" id="CP003282">
    <property type="protein sequence ID" value="AFG38416.1"/>
    <property type="molecule type" value="Genomic_DNA"/>
</dbReference>
<dbReference type="PATRIC" id="fig|889378.3.peg.2359"/>
<dbReference type="RefSeq" id="WP_014456398.1">
    <property type="nucleotide sequence ID" value="NC_017098.1"/>
</dbReference>
<dbReference type="SUPFAM" id="SSF55785">
    <property type="entry name" value="PYP-like sensor domain (PAS domain)"/>
    <property type="match status" value="1"/>
</dbReference>
<dbReference type="InterPro" id="IPR004358">
    <property type="entry name" value="Sig_transdc_His_kin-like_C"/>
</dbReference>
<evidence type="ECO:0000313" key="9">
    <source>
        <dbReference type="Proteomes" id="UP000007383"/>
    </source>
</evidence>
<dbReference type="SMART" id="SM00387">
    <property type="entry name" value="HATPase_c"/>
    <property type="match status" value="1"/>
</dbReference>
<organism evidence="8 9">
    <name type="scientific">Spirochaeta africana (strain ATCC 700263 / DSM 8902 / Z-7692)</name>
    <dbReference type="NCBI Taxonomy" id="889378"/>
    <lineage>
        <taxon>Bacteria</taxon>
        <taxon>Pseudomonadati</taxon>
        <taxon>Spirochaetota</taxon>
        <taxon>Spirochaetia</taxon>
        <taxon>Spirochaetales</taxon>
        <taxon>Spirochaetaceae</taxon>
        <taxon>Spirochaeta</taxon>
    </lineage>
</organism>
<dbReference type="Gene3D" id="1.10.287.130">
    <property type="match status" value="1"/>
</dbReference>
<dbReference type="SUPFAM" id="SSF47384">
    <property type="entry name" value="Homodimeric domain of signal transducing histidine kinase"/>
    <property type="match status" value="1"/>
</dbReference>
<keyword evidence="9" id="KW-1185">Reference proteome</keyword>
<accession>H9ULM3</accession>
<dbReference type="GO" id="GO:0000155">
    <property type="term" value="F:phosphorelay sensor kinase activity"/>
    <property type="evidence" value="ECO:0007669"/>
    <property type="project" value="InterPro"/>
</dbReference>
<dbReference type="PANTHER" id="PTHR43047">
    <property type="entry name" value="TWO-COMPONENT HISTIDINE PROTEIN KINASE"/>
    <property type="match status" value="1"/>
</dbReference>
<dbReference type="KEGG" id="sfc:Spiaf_2385"/>
<dbReference type="STRING" id="889378.Spiaf_2385"/>
<keyword evidence="6" id="KW-0472">Membrane</keyword>
<evidence type="ECO:0000256" key="5">
    <source>
        <dbReference type="ARBA" id="ARBA00022777"/>
    </source>
</evidence>
<dbReference type="EC" id="2.7.13.3" evidence="2"/>
<proteinExistence type="predicted"/>
<keyword evidence="6" id="KW-1133">Transmembrane helix</keyword>
<dbReference type="GO" id="GO:0009927">
    <property type="term" value="F:histidine phosphotransfer kinase activity"/>
    <property type="evidence" value="ECO:0007669"/>
    <property type="project" value="TreeGrafter"/>
</dbReference>